<proteinExistence type="predicted"/>
<dbReference type="KEGG" id="kal:KALB_4350"/>
<keyword evidence="9" id="KW-1185">Reference proteome</keyword>
<dbReference type="GO" id="GO:0006313">
    <property type="term" value="P:DNA transposition"/>
    <property type="evidence" value="ECO:0007669"/>
    <property type="project" value="InterPro"/>
</dbReference>
<dbReference type="InterPro" id="IPR003346">
    <property type="entry name" value="Transposase_20"/>
</dbReference>
<dbReference type="PANTHER" id="PTHR33055">
    <property type="entry name" value="TRANSPOSASE FOR INSERTION SEQUENCE ELEMENT IS1111A"/>
    <property type="match status" value="1"/>
</dbReference>
<evidence type="ECO:0000259" key="3">
    <source>
        <dbReference type="Pfam" id="PF02371"/>
    </source>
</evidence>
<dbReference type="PATRIC" id="fig|1449976.3.peg.1210"/>
<name>W5W209_9PSEU</name>
<dbReference type="Pfam" id="PF01548">
    <property type="entry name" value="DEDD_Tnp_IS110"/>
    <property type="match status" value="1"/>
</dbReference>
<evidence type="ECO:0000313" key="7">
    <source>
        <dbReference type="EMBL" id="AHI00003.1"/>
    </source>
</evidence>
<dbReference type="AlphaFoldDB" id="W5W209"/>
<gene>
    <name evidence="4" type="ORF">KALB_1208</name>
    <name evidence="5" type="ORF">KALB_4350</name>
    <name evidence="6" type="ORF">KALB_4356</name>
    <name evidence="7" type="ORF">KALB_6643</name>
    <name evidence="8" type="ORF">KALB_8129</name>
</gene>
<feature type="domain" description="Transposase IS116/IS110/IS902 C-terminal" evidence="3">
    <location>
        <begin position="240"/>
        <end position="320"/>
    </location>
</feature>
<dbReference type="GO" id="GO:0003677">
    <property type="term" value="F:DNA binding"/>
    <property type="evidence" value="ECO:0007669"/>
    <property type="project" value="InterPro"/>
</dbReference>
<dbReference type="EMBL" id="CP007155">
    <property type="protein sequence ID" value="AHI00003.1"/>
    <property type="molecule type" value="Genomic_DNA"/>
</dbReference>
<dbReference type="PANTHER" id="PTHR33055:SF16">
    <property type="entry name" value="TRANSPOSASE FOR INSERTION SEQUENCE ELEMENT IS1547"/>
    <property type="match status" value="1"/>
</dbReference>
<evidence type="ECO:0000259" key="2">
    <source>
        <dbReference type="Pfam" id="PF01548"/>
    </source>
</evidence>
<dbReference type="KEGG" id="kal:KALB_1208"/>
<organism evidence="4 9">
    <name type="scientific">Kutzneria albida DSM 43870</name>
    <dbReference type="NCBI Taxonomy" id="1449976"/>
    <lineage>
        <taxon>Bacteria</taxon>
        <taxon>Bacillati</taxon>
        <taxon>Actinomycetota</taxon>
        <taxon>Actinomycetes</taxon>
        <taxon>Pseudonocardiales</taxon>
        <taxon>Pseudonocardiaceae</taxon>
        <taxon>Kutzneria</taxon>
    </lineage>
</organism>
<evidence type="ECO:0000313" key="9">
    <source>
        <dbReference type="Proteomes" id="UP000019225"/>
    </source>
</evidence>
<evidence type="ECO:0000313" key="4">
    <source>
        <dbReference type="EMBL" id="AHH94581.1"/>
    </source>
</evidence>
<evidence type="ECO:0000256" key="1">
    <source>
        <dbReference type="SAM" id="Coils"/>
    </source>
</evidence>
<dbReference type="InterPro" id="IPR002525">
    <property type="entry name" value="Transp_IS110-like_N"/>
</dbReference>
<feature type="coiled-coil region" evidence="1">
    <location>
        <begin position="206"/>
        <end position="233"/>
    </location>
</feature>
<feature type="domain" description="Transposase IS110-like N-terminal" evidence="2">
    <location>
        <begin position="19"/>
        <end position="163"/>
    </location>
</feature>
<dbReference type="KEGG" id="kal:KALB_4356"/>
<dbReference type="GO" id="GO:0004803">
    <property type="term" value="F:transposase activity"/>
    <property type="evidence" value="ECO:0007669"/>
    <property type="project" value="InterPro"/>
</dbReference>
<dbReference type="KEGG" id="kal:KALB_8129"/>
<dbReference type="Pfam" id="PF02371">
    <property type="entry name" value="Transposase_20"/>
    <property type="match status" value="1"/>
</dbReference>
<evidence type="ECO:0000313" key="5">
    <source>
        <dbReference type="EMBL" id="AHH97712.1"/>
    </source>
</evidence>
<protein>
    <submittedName>
        <fullName evidence="4">IS110 family transposase</fullName>
    </submittedName>
</protein>
<dbReference type="EMBL" id="CP007155">
    <property type="protein sequence ID" value="AHH97718.1"/>
    <property type="molecule type" value="Genomic_DNA"/>
</dbReference>
<accession>W5W209</accession>
<dbReference type="EMBL" id="CP007155">
    <property type="protein sequence ID" value="AHI01487.1"/>
    <property type="molecule type" value="Genomic_DNA"/>
</dbReference>
<dbReference type="RefSeq" id="WP_025354812.1">
    <property type="nucleotide sequence ID" value="NZ_CP007155.1"/>
</dbReference>
<evidence type="ECO:0000313" key="8">
    <source>
        <dbReference type="EMBL" id="AHI01487.1"/>
    </source>
</evidence>
<dbReference type="InterPro" id="IPR047650">
    <property type="entry name" value="Transpos_IS110"/>
</dbReference>
<dbReference type="EMBL" id="CP007155">
    <property type="protein sequence ID" value="AHH94581.1"/>
    <property type="molecule type" value="Genomic_DNA"/>
</dbReference>
<dbReference type="OrthoDB" id="4337860at2"/>
<dbReference type="KEGG" id="kal:KALB_6643"/>
<dbReference type="HOGENOM" id="CLU_052328_3_0_11"/>
<dbReference type="Proteomes" id="UP000019225">
    <property type="component" value="Chromosome"/>
</dbReference>
<reference evidence="4 9" key="1">
    <citation type="journal article" date="2014" name="BMC Genomics">
        <title>Complete genome sequence of producer of the glycopeptide antibiotic Aculeximycin Kutzneria albida DSM 43870T, a representative of minor genus of Pseudonocardiaceae.</title>
        <authorList>
            <person name="Rebets Y."/>
            <person name="Tokovenko B."/>
            <person name="Lushchyk I."/>
            <person name="Ruckert C."/>
            <person name="Zaburannyi N."/>
            <person name="Bechthold A."/>
            <person name="Kalinowski J."/>
            <person name="Luzhetskyy A."/>
        </authorList>
    </citation>
    <scope>NUCLEOTIDE SEQUENCE [LARGE SCALE GENOMIC DNA]</scope>
    <source>
        <strain evidence="4">DSM 43870</strain>
    </source>
</reference>
<dbReference type="NCBIfam" id="NF033542">
    <property type="entry name" value="transpos_IS110"/>
    <property type="match status" value="1"/>
</dbReference>
<evidence type="ECO:0000313" key="6">
    <source>
        <dbReference type="EMBL" id="AHH97718.1"/>
    </source>
</evidence>
<dbReference type="EMBL" id="CP007155">
    <property type="protein sequence ID" value="AHH97712.1"/>
    <property type="molecule type" value="Genomic_DNA"/>
</dbReference>
<keyword evidence="1" id="KW-0175">Coiled coil</keyword>
<dbReference type="eggNOG" id="COG3547">
    <property type="taxonomic scope" value="Bacteria"/>
</dbReference>
<sequence length="360" mass="38953">MTDQHTPVDTSHTDLVTGGVDTHKDTHTAAALNALGQLLGTQTFPATHTGYTALTRWLTGFGTLEAVGVEGTHSYGTGLTSHLTDHGIQVIEVNQPDRHTRRRKGKTDTQDAINAAHAVQSGRATTTPKTSTGPATSTAVLRTVLTSAVKARTAALNQLDSLIVTAPTTLREHLTGLPRRALITTCARLRPTHDLTCPTAATKTALRRLAHRIHRLTTEIDQAKAELTAVLDRVLPRTTALPGVGPDTAAQLLITAGDNPHRITTDAAFAHLCGTAPIPASSGRRDRHRLNRGGDRQANAALYRVVIVRLRHCPRTRAYLARRTAEGLPKRHIIRCLKRYVTREVFHALTTDMTHLATTT</sequence>